<protein>
    <recommendedName>
        <fullName evidence="2">F-box domain-containing protein</fullName>
    </recommendedName>
</protein>
<gene>
    <name evidence="3" type="ORF">TWF694_002113</name>
</gene>
<dbReference type="CDD" id="cd09917">
    <property type="entry name" value="F-box_SF"/>
    <property type="match status" value="1"/>
</dbReference>
<feature type="region of interest" description="Disordered" evidence="1">
    <location>
        <begin position="180"/>
        <end position="217"/>
    </location>
</feature>
<proteinExistence type="predicted"/>
<feature type="compositionally biased region" description="Low complexity" evidence="1">
    <location>
        <begin position="185"/>
        <end position="197"/>
    </location>
</feature>
<accession>A0AAV9XAS3</accession>
<dbReference type="Pfam" id="PF12937">
    <property type="entry name" value="F-box-like"/>
    <property type="match status" value="1"/>
</dbReference>
<evidence type="ECO:0000313" key="3">
    <source>
        <dbReference type="EMBL" id="KAK6535660.1"/>
    </source>
</evidence>
<feature type="domain" description="F-box" evidence="2">
    <location>
        <begin position="7"/>
        <end position="56"/>
    </location>
</feature>
<name>A0AAV9XAS3_9PEZI</name>
<sequence length="328" mass="37396">MDPGILTASLGDLPIELHEQIISYLPWRDRVNCEHVCKVWREVIRKRFSGGRYTIAPWLPEQTFDFEYYAPLRIHNLLLERNTFSFKCHKGHRFSNVPGYMKNDLFEQFGSSMTEDYLGFSEYISSFKVTEKTGEGENITTTTYPIDNLSLLNDMAFFPAFLYDDEIVKLYCAFTRQVPDEGESTESSNTETTSATTDEGDASQASSETTTRPSRVNVSDGSFTTVVHVDSEEKYFRLTLGGLFLRIREKLVEDVLRDENSEANSSSSSSFEQQLAKDIRKMEVENATLTIEDLHFVKIRENQALSIVFNVLFLPDKYEGSSLVGTTT</sequence>
<dbReference type="SUPFAM" id="SSF81383">
    <property type="entry name" value="F-box domain"/>
    <property type="match status" value="1"/>
</dbReference>
<dbReference type="PROSITE" id="PS50181">
    <property type="entry name" value="FBOX"/>
    <property type="match status" value="1"/>
</dbReference>
<dbReference type="EMBL" id="JAVHJO010000010">
    <property type="protein sequence ID" value="KAK6535660.1"/>
    <property type="molecule type" value="Genomic_DNA"/>
</dbReference>
<evidence type="ECO:0000313" key="4">
    <source>
        <dbReference type="Proteomes" id="UP001365542"/>
    </source>
</evidence>
<feature type="compositionally biased region" description="Polar residues" evidence="1">
    <location>
        <begin position="204"/>
        <end position="217"/>
    </location>
</feature>
<evidence type="ECO:0000256" key="1">
    <source>
        <dbReference type="SAM" id="MobiDB-lite"/>
    </source>
</evidence>
<dbReference type="Gene3D" id="1.20.1280.50">
    <property type="match status" value="1"/>
</dbReference>
<organism evidence="3 4">
    <name type="scientific">Orbilia ellipsospora</name>
    <dbReference type="NCBI Taxonomy" id="2528407"/>
    <lineage>
        <taxon>Eukaryota</taxon>
        <taxon>Fungi</taxon>
        <taxon>Dikarya</taxon>
        <taxon>Ascomycota</taxon>
        <taxon>Pezizomycotina</taxon>
        <taxon>Orbiliomycetes</taxon>
        <taxon>Orbiliales</taxon>
        <taxon>Orbiliaceae</taxon>
        <taxon>Orbilia</taxon>
    </lineage>
</organism>
<keyword evidence="4" id="KW-1185">Reference proteome</keyword>
<dbReference type="Proteomes" id="UP001365542">
    <property type="component" value="Unassembled WGS sequence"/>
</dbReference>
<dbReference type="InterPro" id="IPR001810">
    <property type="entry name" value="F-box_dom"/>
</dbReference>
<comment type="caution">
    <text evidence="3">The sequence shown here is derived from an EMBL/GenBank/DDBJ whole genome shotgun (WGS) entry which is preliminary data.</text>
</comment>
<evidence type="ECO:0000259" key="2">
    <source>
        <dbReference type="PROSITE" id="PS50181"/>
    </source>
</evidence>
<dbReference type="SMART" id="SM00256">
    <property type="entry name" value="FBOX"/>
    <property type="match status" value="1"/>
</dbReference>
<reference evidence="3 4" key="1">
    <citation type="submission" date="2019-10" db="EMBL/GenBank/DDBJ databases">
        <authorList>
            <person name="Palmer J.M."/>
        </authorList>
    </citation>
    <scope>NUCLEOTIDE SEQUENCE [LARGE SCALE GENOMIC DNA]</scope>
    <source>
        <strain evidence="3 4">TWF694</strain>
    </source>
</reference>
<dbReference type="AlphaFoldDB" id="A0AAV9XAS3"/>
<dbReference type="InterPro" id="IPR036047">
    <property type="entry name" value="F-box-like_dom_sf"/>
</dbReference>